<protein>
    <submittedName>
        <fullName evidence="6">Uncharacterized protein</fullName>
    </submittedName>
</protein>
<evidence type="ECO:0000259" key="5">
    <source>
        <dbReference type="Pfam" id="PF13579"/>
    </source>
</evidence>
<dbReference type="CDD" id="cd03801">
    <property type="entry name" value="GT4_PimA-like"/>
    <property type="match status" value="1"/>
</dbReference>
<dbReference type="InterPro" id="IPR011009">
    <property type="entry name" value="Kinase-like_dom_sf"/>
</dbReference>
<dbReference type="PANTHER" id="PTHR12526:SF600">
    <property type="entry name" value="GLYCOSYL TRANSFERASE GROUP 1"/>
    <property type="match status" value="1"/>
</dbReference>
<evidence type="ECO:0000313" key="7">
    <source>
        <dbReference type="Proteomes" id="UP001500653"/>
    </source>
</evidence>
<proteinExistence type="predicted"/>
<dbReference type="Pfam" id="PF13692">
    <property type="entry name" value="Glyco_trans_1_4"/>
    <property type="match status" value="1"/>
</dbReference>
<reference evidence="7" key="1">
    <citation type="journal article" date="2019" name="Int. J. Syst. Evol. Microbiol.">
        <title>The Global Catalogue of Microorganisms (GCM) 10K type strain sequencing project: providing services to taxonomists for standard genome sequencing and annotation.</title>
        <authorList>
            <consortium name="The Broad Institute Genomics Platform"/>
            <consortium name="The Broad Institute Genome Sequencing Center for Infectious Disease"/>
            <person name="Wu L."/>
            <person name="Ma J."/>
        </authorList>
    </citation>
    <scope>NUCLEOTIDE SEQUENCE [LARGE SCALE GENOMIC DNA]</scope>
    <source>
        <strain evidence="7">JCM 13023</strain>
    </source>
</reference>
<keyword evidence="1" id="KW-0328">Glycosyltransferase</keyword>
<dbReference type="Proteomes" id="UP001500653">
    <property type="component" value="Unassembled WGS sequence"/>
</dbReference>
<dbReference type="InterPro" id="IPR002575">
    <property type="entry name" value="Aminoglycoside_PTrfase"/>
</dbReference>
<dbReference type="PANTHER" id="PTHR12526">
    <property type="entry name" value="GLYCOSYLTRANSFERASE"/>
    <property type="match status" value="1"/>
</dbReference>
<keyword evidence="7" id="KW-1185">Reference proteome</keyword>
<gene>
    <name evidence="6" type="ORF">GCM10009676_18630</name>
</gene>
<dbReference type="SUPFAM" id="SSF53756">
    <property type="entry name" value="UDP-Glycosyltransferase/glycogen phosphorylase"/>
    <property type="match status" value="1"/>
</dbReference>
<evidence type="ECO:0000256" key="1">
    <source>
        <dbReference type="ARBA" id="ARBA00022676"/>
    </source>
</evidence>
<dbReference type="Pfam" id="PF01636">
    <property type="entry name" value="APH"/>
    <property type="match status" value="1"/>
</dbReference>
<evidence type="ECO:0000256" key="3">
    <source>
        <dbReference type="SAM" id="MobiDB-lite"/>
    </source>
</evidence>
<evidence type="ECO:0000313" key="6">
    <source>
        <dbReference type="EMBL" id="GAA1235051.1"/>
    </source>
</evidence>
<comment type="caution">
    <text evidence="6">The sequence shown here is derived from an EMBL/GenBank/DDBJ whole genome shotgun (WGS) entry which is preliminary data.</text>
</comment>
<accession>A0ABP4GRE9</accession>
<evidence type="ECO:0000256" key="2">
    <source>
        <dbReference type="ARBA" id="ARBA00022679"/>
    </source>
</evidence>
<dbReference type="Gene3D" id="3.90.1200.10">
    <property type="match status" value="1"/>
</dbReference>
<evidence type="ECO:0000259" key="4">
    <source>
        <dbReference type="Pfam" id="PF01636"/>
    </source>
</evidence>
<feature type="domain" description="Aminoglycoside phosphotransferase" evidence="4">
    <location>
        <begin position="449"/>
        <end position="648"/>
    </location>
</feature>
<dbReference type="SUPFAM" id="SSF56112">
    <property type="entry name" value="Protein kinase-like (PK-like)"/>
    <property type="match status" value="1"/>
</dbReference>
<dbReference type="Gene3D" id="3.40.50.2000">
    <property type="entry name" value="Glycogen Phosphorylase B"/>
    <property type="match status" value="2"/>
</dbReference>
<dbReference type="InterPro" id="IPR028098">
    <property type="entry name" value="Glyco_trans_4-like_N"/>
</dbReference>
<sequence length="702" mass="76378">MAVLFDTAGFLRTLPITGAAARTARLNQWLHHHGADTTLLLCDLNPDSRPSGAWPLPVRYLPYESVYEHPQRLRLHLAELAPDVLVMSNTQLTVRYGRELADSAGSALIYELHDDEAALLCSIGDEGHDDAAVLQAAACAAADGVITFTERDATTARALGATAVHVVPCGVDPGPPPIPQPGTAARVVFVGNMYYEPNRRAVQWLHDVLAPALPNGVVIEIIGRYPSSLRALADRLRLRGPVRDLRTVLETATVAVAPLDTGAGMKLKVLDYLAAGLPVVGTAEAFVGIGEPEQWAVETGLAELPEQVDALLHDEVRRRRLGKQGRRLVEQRYSWSTHASNARAAYRAIAEQYRTHPRGTPPGAAARELAATPPYWLREWRSRRTTRPTTTHKDPGRGMSDYTTGNDDSIVGELAEDIDCARVAAEAALDLKFTENAIVGYGQRSMVFLAETAVLKVYTDRGQERASRESAGLRVAAHAADLCIPDVLAHDEMPGHLSWLACTRLAGTQPAPDVENTTPILGQVAARLHTLPTHRFDELTGHRRRLRELPDGATLPHQAARQLDAALAEMAPLAEQHCTRGFVHGDCSSRNVLLADGQSPGVIDFEGSGSGCCYDDLAALVLHESLLGPRDRHALLDAYDTERRRLDPAAAAVRGEHLAYHLVIRARWIMQWAIDLDPDLAAEITELTPWLLTALAGTEEVR</sequence>
<dbReference type="Pfam" id="PF13579">
    <property type="entry name" value="Glyco_trans_4_4"/>
    <property type="match status" value="1"/>
</dbReference>
<feature type="domain" description="Glycosyltransferase subfamily 4-like N-terminal" evidence="5">
    <location>
        <begin position="17"/>
        <end position="170"/>
    </location>
</feature>
<organism evidence="6 7">
    <name type="scientific">Prauserella halophila</name>
    <dbReference type="NCBI Taxonomy" id="185641"/>
    <lineage>
        <taxon>Bacteria</taxon>
        <taxon>Bacillati</taxon>
        <taxon>Actinomycetota</taxon>
        <taxon>Actinomycetes</taxon>
        <taxon>Pseudonocardiales</taxon>
        <taxon>Pseudonocardiaceae</taxon>
        <taxon>Prauserella</taxon>
    </lineage>
</organism>
<keyword evidence="2" id="KW-0808">Transferase</keyword>
<dbReference type="EMBL" id="BAAALN010000005">
    <property type="protein sequence ID" value="GAA1235051.1"/>
    <property type="molecule type" value="Genomic_DNA"/>
</dbReference>
<name>A0ABP4GRE9_9PSEU</name>
<feature type="region of interest" description="Disordered" evidence="3">
    <location>
        <begin position="384"/>
        <end position="404"/>
    </location>
</feature>